<gene>
    <name evidence="2" type="ORF">GLRG_10275</name>
</gene>
<dbReference type="AlphaFoldDB" id="E3QW97"/>
<dbReference type="VEuPathDB" id="FungiDB:GLRG_10275"/>
<evidence type="ECO:0000313" key="3">
    <source>
        <dbReference type="Proteomes" id="UP000008782"/>
    </source>
</evidence>
<protein>
    <submittedName>
        <fullName evidence="2">Uncharacterized protein</fullName>
    </submittedName>
</protein>
<dbReference type="RefSeq" id="XP_008099151.1">
    <property type="nucleotide sequence ID" value="XM_008100960.1"/>
</dbReference>
<name>E3QW97_COLGM</name>
<feature type="compositionally biased region" description="Polar residues" evidence="1">
    <location>
        <begin position="1"/>
        <end position="14"/>
    </location>
</feature>
<dbReference type="EMBL" id="GG697388">
    <property type="protein sequence ID" value="EFQ35131.1"/>
    <property type="molecule type" value="Genomic_DNA"/>
</dbReference>
<accession>E3QW97</accession>
<dbReference type="eggNOG" id="ENOG502T60W">
    <property type="taxonomic scope" value="Eukaryota"/>
</dbReference>
<dbReference type="HOGENOM" id="CLU_2291506_0_0_1"/>
<evidence type="ECO:0000313" key="2">
    <source>
        <dbReference type="EMBL" id="EFQ35131.1"/>
    </source>
</evidence>
<keyword evidence="3" id="KW-1185">Reference proteome</keyword>
<sequence>MSRNSAPLLQQMPLTYSKDHASEQTGPVQTKTGGTEQQAHRPRERVPISAHQNRRCNPASFSTFLLLAPLSLQGSLGHDVRDGSGLVSIGKADASMTWTRP</sequence>
<feature type="region of interest" description="Disordered" evidence="1">
    <location>
        <begin position="1"/>
        <end position="52"/>
    </location>
</feature>
<dbReference type="Proteomes" id="UP000008782">
    <property type="component" value="Unassembled WGS sequence"/>
</dbReference>
<proteinExistence type="predicted"/>
<reference evidence="3" key="1">
    <citation type="journal article" date="2012" name="Nat. Genet.">
        <title>Lifestyle transitions in plant pathogenic Colletotrichum fungi deciphered by genome and transcriptome analyses.</title>
        <authorList>
            <person name="O'Connell R.J."/>
            <person name="Thon M.R."/>
            <person name="Hacquard S."/>
            <person name="Amyotte S.G."/>
            <person name="Kleemann J."/>
            <person name="Torres M.F."/>
            <person name="Damm U."/>
            <person name="Buiate E.A."/>
            <person name="Epstein L."/>
            <person name="Alkan N."/>
            <person name="Altmueller J."/>
            <person name="Alvarado-Balderrama L."/>
            <person name="Bauser C.A."/>
            <person name="Becker C."/>
            <person name="Birren B.W."/>
            <person name="Chen Z."/>
            <person name="Choi J."/>
            <person name="Crouch J.A."/>
            <person name="Duvick J.P."/>
            <person name="Farman M.A."/>
            <person name="Gan P."/>
            <person name="Heiman D."/>
            <person name="Henrissat B."/>
            <person name="Howard R.J."/>
            <person name="Kabbage M."/>
            <person name="Koch C."/>
            <person name="Kracher B."/>
            <person name="Kubo Y."/>
            <person name="Law A.D."/>
            <person name="Lebrun M.-H."/>
            <person name="Lee Y.-H."/>
            <person name="Miyara I."/>
            <person name="Moore N."/>
            <person name="Neumann U."/>
            <person name="Nordstroem K."/>
            <person name="Panaccione D.G."/>
            <person name="Panstruga R."/>
            <person name="Place M."/>
            <person name="Proctor R.H."/>
            <person name="Prusky D."/>
            <person name="Rech G."/>
            <person name="Reinhardt R."/>
            <person name="Rollins J.A."/>
            <person name="Rounsley S."/>
            <person name="Schardl C.L."/>
            <person name="Schwartz D.C."/>
            <person name="Shenoy N."/>
            <person name="Shirasu K."/>
            <person name="Sikhakolli U.R."/>
            <person name="Stueber K."/>
            <person name="Sukno S.A."/>
            <person name="Sweigard J.A."/>
            <person name="Takano Y."/>
            <person name="Takahara H."/>
            <person name="Trail F."/>
            <person name="van der Does H.C."/>
            <person name="Voll L.M."/>
            <person name="Will I."/>
            <person name="Young S."/>
            <person name="Zeng Q."/>
            <person name="Zhang J."/>
            <person name="Zhou S."/>
            <person name="Dickman M.B."/>
            <person name="Schulze-Lefert P."/>
            <person name="Ver Loren van Themaat E."/>
            <person name="Ma L.-J."/>
            <person name="Vaillancourt L.J."/>
        </authorList>
    </citation>
    <scope>NUCLEOTIDE SEQUENCE [LARGE SCALE GENOMIC DNA]</scope>
    <source>
        <strain evidence="3">M1.001 / M2 / FGSC 10212</strain>
    </source>
</reference>
<feature type="compositionally biased region" description="Polar residues" evidence="1">
    <location>
        <begin position="23"/>
        <end position="37"/>
    </location>
</feature>
<dbReference type="GeneID" id="24415640"/>
<evidence type="ECO:0000256" key="1">
    <source>
        <dbReference type="SAM" id="MobiDB-lite"/>
    </source>
</evidence>
<organism evidence="3">
    <name type="scientific">Colletotrichum graminicola (strain M1.001 / M2 / FGSC 10212)</name>
    <name type="common">Maize anthracnose fungus</name>
    <name type="synonym">Glomerella graminicola</name>
    <dbReference type="NCBI Taxonomy" id="645133"/>
    <lineage>
        <taxon>Eukaryota</taxon>
        <taxon>Fungi</taxon>
        <taxon>Dikarya</taxon>
        <taxon>Ascomycota</taxon>
        <taxon>Pezizomycotina</taxon>
        <taxon>Sordariomycetes</taxon>
        <taxon>Hypocreomycetidae</taxon>
        <taxon>Glomerellales</taxon>
        <taxon>Glomerellaceae</taxon>
        <taxon>Colletotrichum</taxon>
        <taxon>Colletotrichum graminicola species complex</taxon>
    </lineage>
</organism>